<dbReference type="InterPro" id="IPR036961">
    <property type="entry name" value="Kinesin_motor_dom_sf"/>
</dbReference>
<protein>
    <submittedName>
        <fullName evidence="3">Kinesin, putative</fullName>
    </submittedName>
</protein>
<gene>
    <name evidence="3" type="ORF">BSAL_39745</name>
</gene>
<proteinExistence type="predicted"/>
<name>A0A0S4JQ69_BODSA</name>
<feature type="region of interest" description="Disordered" evidence="2">
    <location>
        <begin position="1236"/>
        <end position="1269"/>
    </location>
</feature>
<dbReference type="InterPro" id="IPR027417">
    <property type="entry name" value="P-loop_NTPase"/>
</dbReference>
<dbReference type="PANTHER" id="PTHR24115:SF1004">
    <property type="entry name" value="KINESIN-LIKE PROTEIN KIF15"/>
    <property type="match status" value="1"/>
</dbReference>
<feature type="compositionally biased region" description="Polar residues" evidence="2">
    <location>
        <begin position="1"/>
        <end position="30"/>
    </location>
</feature>
<feature type="region of interest" description="Disordered" evidence="2">
    <location>
        <begin position="1"/>
        <end position="98"/>
    </location>
</feature>
<dbReference type="GO" id="GO:0007018">
    <property type="term" value="P:microtubule-based movement"/>
    <property type="evidence" value="ECO:0007669"/>
    <property type="project" value="InterPro"/>
</dbReference>
<feature type="compositionally biased region" description="Low complexity" evidence="2">
    <location>
        <begin position="155"/>
        <end position="164"/>
    </location>
</feature>
<feature type="compositionally biased region" description="Low complexity" evidence="2">
    <location>
        <begin position="1241"/>
        <end position="1251"/>
    </location>
</feature>
<feature type="coiled-coil region" evidence="1">
    <location>
        <begin position="588"/>
        <end position="626"/>
    </location>
</feature>
<feature type="coiled-coil region" evidence="1">
    <location>
        <begin position="667"/>
        <end position="736"/>
    </location>
</feature>
<accession>A0A0S4JQ69</accession>
<dbReference type="GO" id="GO:0005874">
    <property type="term" value="C:microtubule"/>
    <property type="evidence" value="ECO:0007669"/>
    <property type="project" value="TreeGrafter"/>
</dbReference>
<feature type="compositionally biased region" description="Low complexity" evidence="2">
    <location>
        <begin position="1127"/>
        <end position="1145"/>
    </location>
</feature>
<dbReference type="PRINTS" id="PR00380">
    <property type="entry name" value="KINESINHEAVY"/>
</dbReference>
<feature type="compositionally biased region" description="Low complexity" evidence="2">
    <location>
        <begin position="119"/>
        <end position="131"/>
    </location>
</feature>
<reference evidence="4" key="1">
    <citation type="submission" date="2015-09" db="EMBL/GenBank/DDBJ databases">
        <authorList>
            <consortium name="Pathogen Informatics"/>
        </authorList>
    </citation>
    <scope>NUCLEOTIDE SEQUENCE [LARGE SCALE GENOMIC DNA]</scope>
    <source>
        <strain evidence="4">Lake Konstanz</strain>
    </source>
</reference>
<dbReference type="InterPro" id="IPR027640">
    <property type="entry name" value="Kinesin-like_fam"/>
</dbReference>
<feature type="compositionally biased region" description="Polar residues" evidence="2">
    <location>
        <begin position="57"/>
        <end position="74"/>
    </location>
</feature>
<dbReference type="InterPro" id="IPR001752">
    <property type="entry name" value="Kinesin_motor_dom"/>
</dbReference>
<feature type="region of interest" description="Disordered" evidence="2">
    <location>
        <begin position="863"/>
        <end position="883"/>
    </location>
</feature>
<evidence type="ECO:0000256" key="2">
    <source>
        <dbReference type="SAM" id="MobiDB-lite"/>
    </source>
</evidence>
<dbReference type="GO" id="GO:0005524">
    <property type="term" value="F:ATP binding"/>
    <property type="evidence" value="ECO:0007669"/>
    <property type="project" value="InterPro"/>
</dbReference>
<dbReference type="AlphaFoldDB" id="A0A0S4JQ69"/>
<evidence type="ECO:0000313" key="4">
    <source>
        <dbReference type="Proteomes" id="UP000051952"/>
    </source>
</evidence>
<keyword evidence="1" id="KW-0175">Coiled coil</keyword>
<dbReference type="GO" id="GO:0008017">
    <property type="term" value="F:microtubule binding"/>
    <property type="evidence" value="ECO:0007669"/>
    <property type="project" value="InterPro"/>
</dbReference>
<feature type="region of interest" description="Disordered" evidence="2">
    <location>
        <begin position="1088"/>
        <end position="1202"/>
    </location>
</feature>
<feature type="compositionally biased region" description="Polar residues" evidence="2">
    <location>
        <begin position="1159"/>
        <end position="1173"/>
    </location>
</feature>
<organism evidence="3 4">
    <name type="scientific">Bodo saltans</name>
    <name type="common">Flagellated protozoan</name>
    <dbReference type="NCBI Taxonomy" id="75058"/>
    <lineage>
        <taxon>Eukaryota</taxon>
        <taxon>Discoba</taxon>
        <taxon>Euglenozoa</taxon>
        <taxon>Kinetoplastea</taxon>
        <taxon>Metakinetoplastina</taxon>
        <taxon>Eubodonida</taxon>
        <taxon>Bodonidae</taxon>
        <taxon>Bodo</taxon>
    </lineage>
</organism>
<sequence>MFKSMSSNRRSRQLYATPTQSSAMKTTGHMSSVDDPPLQLHEPTVHRQSVSPPPHASSHTSRLRSGSATSTSAPTVVAKSVHSNPSASTARGASSSLRRDQLSAVALGLGDPLLLRRASPAAGSRPRAGSSQRPLWSVSARPASTAPRPTKRDGAAASSSPSPSNVTTGAFTPSAGNHGPDPVRVVITSHGQEALSFIRDPVEQCVVFSSSDASVGASSSGQYYCDASFMTHKERVDLGPKVADQVARQVTFQGNHSVVFAFGASGSGKTESVFGVGGAAQCYVSLLMEELNRTFLSKLWSVQIAVLNVVDGQAFDALPRTFQPRRHAAHDPQDALMAMLEGNAEDDFFHRKTSANVLDALRGGGSSDAGTTAAHARSSSQLEPRELFQKLSVTLRDSDDVELFFESIAQRARARHNVTWQEVVHVCVVPTLGVQQTFGGLMRSVGSVCFVELGAGMSSDDELKLNARAANTQRHTVTTVLNVLNALTRAALHQRPTSSAGNSTGASAPSGPLTGSTPSYAVHVPYGDCTLTTLLEPFLQEANITLIAHVHEDPEERTASLSTLHAVDQILRYRYPNGKAPVDYKSLARSQCLRAERAERELETTKKQWEDERQQLESDRWMLRKAYDDLLQQCDDIGAATALVKDSTSPTSSVGAGGGSFPSADALSAAEDRYRELQQSHMTLKSTHSQVQREKCVLEEHITAVTEELNVLRDAHERLQHDREVLLERYRQHEHRTHTVSGAGKKDDFADSPLMEAGKLLSELLGFLTSAEVISFPPGASGMASSSVNVTSGLQAAHSKPVSSPSVNGNSALLLTKAAVAILQLTHQLAERERICCANGGEMQHVSKDSVVSSPNRKASLYKSNLSSSQRPHDPTTASSSSNPPAYLLKWQTWRALLGRLHTLGTSVVDHGNLCTAAYMLQADGIGSSGEYSIVHVNGTAPRPRNHGGIGLFQLASASSPSVFSEFWTTDHSSSTAFVAQATAATVAVTPTTTSPQGTVKSLPIYRPLHPVSAPVPHAAHAAALSPSSTSSVIGLPPSVAQQIFQQSSKPPVRQSTVPRLNSAVVNNMPAAARNDVFRSALRDLAHSGVMPPSTPAMYDESSTDSPRVGGDRGGGGVRAFDQFVAFGDDSSSPGDSSPNGFSFGEEAPESSALERLLRQQTSSLDDMPSPSQRQRKQSHSNIHSFIDRAGGPTTNPATSAASPLRAAKPLVLDPYYHQYLGHDAAPALIVTEPSLSSVRSAPPSTPSATPGLLDLGELASYEHSEDDA</sequence>
<dbReference type="GO" id="GO:0003777">
    <property type="term" value="F:microtubule motor activity"/>
    <property type="evidence" value="ECO:0007669"/>
    <property type="project" value="InterPro"/>
</dbReference>
<feature type="region of interest" description="Disordered" evidence="2">
    <location>
        <begin position="119"/>
        <end position="184"/>
    </location>
</feature>
<feature type="compositionally biased region" description="Polar residues" evidence="2">
    <location>
        <begin position="1193"/>
        <end position="1202"/>
    </location>
</feature>
<dbReference type="Proteomes" id="UP000051952">
    <property type="component" value="Unassembled WGS sequence"/>
</dbReference>
<dbReference type="PANTHER" id="PTHR24115">
    <property type="entry name" value="KINESIN-RELATED"/>
    <property type="match status" value="1"/>
</dbReference>
<evidence type="ECO:0000313" key="3">
    <source>
        <dbReference type="EMBL" id="CUG92863.1"/>
    </source>
</evidence>
<feature type="compositionally biased region" description="Polar residues" evidence="2">
    <location>
        <begin position="165"/>
        <end position="175"/>
    </location>
</feature>
<dbReference type="GO" id="GO:0005871">
    <property type="term" value="C:kinesin complex"/>
    <property type="evidence" value="ECO:0007669"/>
    <property type="project" value="TreeGrafter"/>
</dbReference>
<dbReference type="VEuPathDB" id="TriTrypDB:BSAL_39745"/>
<feature type="compositionally biased region" description="Polar residues" evidence="2">
    <location>
        <begin position="81"/>
        <end position="96"/>
    </location>
</feature>
<dbReference type="GO" id="GO:0016887">
    <property type="term" value="F:ATP hydrolysis activity"/>
    <property type="evidence" value="ECO:0007669"/>
    <property type="project" value="TreeGrafter"/>
</dbReference>
<keyword evidence="4" id="KW-1185">Reference proteome</keyword>
<evidence type="ECO:0000256" key="1">
    <source>
        <dbReference type="SAM" id="Coils"/>
    </source>
</evidence>
<dbReference type="EMBL" id="CYKH01002091">
    <property type="protein sequence ID" value="CUG92863.1"/>
    <property type="molecule type" value="Genomic_DNA"/>
</dbReference>
<dbReference type="Gene3D" id="3.40.850.10">
    <property type="entry name" value="Kinesin motor domain"/>
    <property type="match status" value="1"/>
</dbReference>
<dbReference type="SUPFAM" id="SSF52540">
    <property type="entry name" value="P-loop containing nucleoside triphosphate hydrolases"/>
    <property type="match status" value="1"/>
</dbReference>